<feature type="transmembrane region" description="Helical" evidence="2">
    <location>
        <begin position="246"/>
        <end position="269"/>
    </location>
</feature>
<keyword evidence="2" id="KW-1133">Transmembrane helix</keyword>
<feature type="transmembrane region" description="Helical" evidence="2">
    <location>
        <begin position="101"/>
        <end position="122"/>
    </location>
</feature>
<reference evidence="3" key="1">
    <citation type="submission" date="2024-02" db="EMBL/GenBank/DDBJ databases">
        <authorList>
            <consortium name="ELIXIR-Norway"/>
            <consortium name="Elixir Norway"/>
        </authorList>
    </citation>
    <scope>NUCLEOTIDE SEQUENCE</scope>
</reference>
<keyword evidence="2" id="KW-0812">Transmembrane</keyword>
<proteinExistence type="predicted"/>
<evidence type="ECO:0000313" key="4">
    <source>
        <dbReference type="Proteomes" id="UP001497512"/>
    </source>
</evidence>
<protein>
    <submittedName>
        <fullName evidence="3">Uncharacterized protein</fullName>
    </submittedName>
</protein>
<keyword evidence="4" id="KW-1185">Reference proteome</keyword>
<name>A0ABP0V1T8_9BRYO</name>
<dbReference type="PANTHER" id="PTHR34116:SF2">
    <property type="entry name" value="THH1_TOM1_TOM3 DOMAIN-CONTAINING PROTEIN"/>
    <property type="match status" value="1"/>
</dbReference>
<evidence type="ECO:0000256" key="1">
    <source>
        <dbReference type="SAM" id="MobiDB-lite"/>
    </source>
</evidence>
<evidence type="ECO:0000256" key="2">
    <source>
        <dbReference type="SAM" id="Phobius"/>
    </source>
</evidence>
<feature type="transmembrane region" description="Helical" evidence="2">
    <location>
        <begin position="54"/>
        <end position="75"/>
    </location>
</feature>
<feature type="region of interest" description="Disordered" evidence="1">
    <location>
        <begin position="395"/>
        <end position="427"/>
    </location>
</feature>
<dbReference type="PANTHER" id="PTHR34116">
    <property type="entry name" value="PLASMINOGEN ACTIVATOR INHIBITOR"/>
    <property type="match status" value="1"/>
</dbReference>
<feature type="compositionally biased region" description="Polar residues" evidence="1">
    <location>
        <begin position="417"/>
        <end position="427"/>
    </location>
</feature>
<feature type="transmembrane region" description="Helical" evidence="2">
    <location>
        <begin position="275"/>
        <end position="301"/>
    </location>
</feature>
<gene>
    <name evidence="3" type="ORF">CSSPTR1EN2_LOCUS22781</name>
</gene>
<dbReference type="Proteomes" id="UP001497512">
    <property type="component" value="Chromosome 8"/>
</dbReference>
<evidence type="ECO:0000313" key="3">
    <source>
        <dbReference type="EMBL" id="CAK9235567.1"/>
    </source>
</evidence>
<feature type="transmembrane region" description="Helical" evidence="2">
    <location>
        <begin position="209"/>
        <end position="234"/>
    </location>
</feature>
<feature type="transmembrane region" description="Helical" evidence="2">
    <location>
        <begin position="142"/>
        <end position="162"/>
    </location>
</feature>
<accession>A0ABP0V1T8</accession>
<sequence length="427" mass="47703">MPLTASAVDVLGIATLVLVVLLVCLGLGCVLYVLRFRARIHKERLPVALKDFNALWIVRITLILLAMLWCLVELLRLPLLRRQNWLLHSISFRWQANICRIYILSSIGFLEPCFFLTALFLVHGSLSNAPFTPRKAWNGKMVALILLCCLPVFLLQLFFVVISPSFEFKGGYSAQKEGYNHRLPSYFTEAFEGVQLDSQRQVAVCRFPLLSTLVLATFGVIYSAYFLLLGWRMLGVVINRCLQRRVYGLLASLLFLLPLHVLFLGMSVLSSPTHWVFELLAFLAFLMVLLCTSVGEGILVIRPIMDALAVHWVFTSPEHLGWQIEAAAARSGSERPLSISLSMFGSDDDEAALVHHPRHNRIRRTSLDRDVEFVAATAGRKTFIPVDRAGSFSDHQSGGIAFGSPDSPALPGKPLLSRSSHSNSHFL</sequence>
<keyword evidence="2" id="KW-0472">Membrane</keyword>
<dbReference type="EMBL" id="OZ019900">
    <property type="protein sequence ID" value="CAK9235567.1"/>
    <property type="molecule type" value="Genomic_DNA"/>
</dbReference>
<feature type="transmembrane region" description="Helical" evidence="2">
    <location>
        <begin position="12"/>
        <end position="34"/>
    </location>
</feature>
<organism evidence="3 4">
    <name type="scientific">Sphagnum troendelagicum</name>
    <dbReference type="NCBI Taxonomy" id="128251"/>
    <lineage>
        <taxon>Eukaryota</taxon>
        <taxon>Viridiplantae</taxon>
        <taxon>Streptophyta</taxon>
        <taxon>Embryophyta</taxon>
        <taxon>Bryophyta</taxon>
        <taxon>Sphagnophytina</taxon>
        <taxon>Sphagnopsida</taxon>
        <taxon>Sphagnales</taxon>
        <taxon>Sphagnaceae</taxon>
        <taxon>Sphagnum</taxon>
    </lineage>
</organism>